<comment type="caution">
    <text evidence="2">The sequence shown here is derived from an EMBL/GenBank/DDBJ whole genome shotgun (WGS) entry which is preliminary data.</text>
</comment>
<name>A0A9P5ZGK1_PLEER</name>
<evidence type="ECO:0000256" key="1">
    <source>
        <dbReference type="SAM" id="MobiDB-lite"/>
    </source>
</evidence>
<dbReference type="EMBL" id="MU154759">
    <property type="protein sequence ID" value="KAF9487653.1"/>
    <property type="molecule type" value="Genomic_DNA"/>
</dbReference>
<evidence type="ECO:0000313" key="3">
    <source>
        <dbReference type="Proteomes" id="UP000807025"/>
    </source>
</evidence>
<protein>
    <submittedName>
        <fullName evidence="2">Uncharacterized protein</fullName>
    </submittedName>
</protein>
<proteinExistence type="predicted"/>
<keyword evidence="3" id="KW-1185">Reference proteome</keyword>
<organism evidence="2 3">
    <name type="scientific">Pleurotus eryngii</name>
    <name type="common">Boletus of the steppes</name>
    <dbReference type="NCBI Taxonomy" id="5323"/>
    <lineage>
        <taxon>Eukaryota</taxon>
        <taxon>Fungi</taxon>
        <taxon>Dikarya</taxon>
        <taxon>Basidiomycota</taxon>
        <taxon>Agaricomycotina</taxon>
        <taxon>Agaricomycetes</taxon>
        <taxon>Agaricomycetidae</taxon>
        <taxon>Agaricales</taxon>
        <taxon>Pleurotineae</taxon>
        <taxon>Pleurotaceae</taxon>
        <taxon>Pleurotus</taxon>
    </lineage>
</organism>
<feature type="region of interest" description="Disordered" evidence="1">
    <location>
        <begin position="1"/>
        <end position="25"/>
    </location>
</feature>
<dbReference type="AlphaFoldDB" id="A0A9P5ZGK1"/>
<accession>A0A9P5ZGK1</accession>
<reference evidence="2" key="1">
    <citation type="submission" date="2020-11" db="EMBL/GenBank/DDBJ databases">
        <authorList>
            <consortium name="DOE Joint Genome Institute"/>
            <person name="Ahrendt S."/>
            <person name="Riley R."/>
            <person name="Andreopoulos W."/>
            <person name="Labutti K."/>
            <person name="Pangilinan J."/>
            <person name="Ruiz-Duenas F.J."/>
            <person name="Barrasa J.M."/>
            <person name="Sanchez-Garcia M."/>
            <person name="Camarero S."/>
            <person name="Miyauchi S."/>
            <person name="Serrano A."/>
            <person name="Linde D."/>
            <person name="Babiker R."/>
            <person name="Drula E."/>
            <person name="Ayuso-Fernandez I."/>
            <person name="Pacheco R."/>
            <person name="Padilla G."/>
            <person name="Ferreira P."/>
            <person name="Barriuso J."/>
            <person name="Kellner H."/>
            <person name="Castanera R."/>
            <person name="Alfaro M."/>
            <person name="Ramirez L."/>
            <person name="Pisabarro A.G."/>
            <person name="Kuo A."/>
            <person name="Tritt A."/>
            <person name="Lipzen A."/>
            <person name="He G."/>
            <person name="Yan M."/>
            <person name="Ng V."/>
            <person name="Cullen D."/>
            <person name="Martin F."/>
            <person name="Rosso M.-N."/>
            <person name="Henrissat B."/>
            <person name="Hibbett D."/>
            <person name="Martinez A.T."/>
            <person name="Grigoriev I.V."/>
        </authorList>
    </citation>
    <scope>NUCLEOTIDE SEQUENCE</scope>
    <source>
        <strain evidence="2">ATCC 90797</strain>
    </source>
</reference>
<dbReference type="Proteomes" id="UP000807025">
    <property type="component" value="Unassembled WGS sequence"/>
</dbReference>
<sequence>MGDAFLGTINGGNNGGRNNVNNSFSMRTDEGASMLNDLRSINDLANGSLANSPLTTSSTVLRSGQSMIGTKPARKTISTYARRFATAIRFRPPRTTERHNGQAVFLWIFIMTYLSTMSCLSRYKCSGHSSSRITVV</sequence>
<gene>
    <name evidence="2" type="ORF">BDN71DRAFT_604415</name>
</gene>
<evidence type="ECO:0000313" key="2">
    <source>
        <dbReference type="EMBL" id="KAF9487653.1"/>
    </source>
</evidence>